<evidence type="ECO:0000256" key="5">
    <source>
        <dbReference type="ARBA" id="ARBA00022842"/>
    </source>
</evidence>
<feature type="binding site" evidence="10">
    <location>
        <position position="222"/>
    </location>
    <ligand>
        <name>Mn(2+)</name>
        <dbReference type="ChEBI" id="CHEBI:29035"/>
    </ligand>
</feature>
<keyword evidence="7 10" id="KW-0238">DNA-binding</keyword>
<evidence type="ECO:0000256" key="8">
    <source>
        <dbReference type="ARBA" id="ARBA00023211"/>
    </source>
</evidence>
<dbReference type="HAMAP" id="MF_01470">
    <property type="entry name" value="Cas1"/>
    <property type="match status" value="1"/>
</dbReference>
<keyword evidence="8 10" id="KW-0464">Manganese</keyword>
<comment type="similarity">
    <text evidence="10">Belongs to the CRISPR-associated endonuclease Cas1 family.</text>
</comment>
<dbReference type="EC" id="3.1.-.-" evidence="10"/>
<dbReference type="InterPro" id="IPR002729">
    <property type="entry name" value="CRISPR-assoc_Cas1"/>
</dbReference>
<evidence type="ECO:0000256" key="9">
    <source>
        <dbReference type="ARBA" id="ARBA00038592"/>
    </source>
</evidence>
<keyword evidence="6 10" id="KW-0051">Antiviral defense</keyword>
<dbReference type="NCBIfam" id="TIGR03639">
    <property type="entry name" value="cas1_NMENI"/>
    <property type="match status" value="1"/>
</dbReference>
<dbReference type="EMBL" id="CP021023">
    <property type="protein sequence ID" value="ARN56775.1"/>
    <property type="molecule type" value="Genomic_DNA"/>
</dbReference>
<protein>
    <recommendedName>
        <fullName evidence="10">CRISPR-associated endonuclease Cas1</fullName>
        <ecNumber evidence="10">3.1.-.-</ecNumber>
    </recommendedName>
</protein>
<dbReference type="GO" id="GO:0004520">
    <property type="term" value="F:DNA endonuclease activity"/>
    <property type="evidence" value="ECO:0007669"/>
    <property type="project" value="InterPro"/>
</dbReference>
<evidence type="ECO:0000256" key="6">
    <source>
        <dbReference type="ARBA" id="ARBA00023118"/>
    </source>
</evidence>
<keyword evidence="3 10" id="KW-0255">Endonuclease</keyword>
<evidence type="ECO:0000256" key="4">
    <source>
        <dbReference type="ARBA" id="ARBA00022801"/>
    </source>
</evidence>
<dbReference type="GO" id="GO:0016787">
    <property type="term" value="F:hydrolase activity"/>
    <property type="evidence" value="ECO:0007669"/>
    <property type="project" value="UniProtKB-KW"/>
</dbReference>
<accession>A0A1W6LLY3</accession>
<comment type="subunit">
    <text evidence="9 10">Homodimer, forms a heterotetramer with a Cas2 homodimer.</text>
</comment>
<gene>
    <name evidence="11" type="primary">cas1_2</name>
    <name evidence="10" type="synonym">cas1</name>
    <name evidence="11" type="ORF">STSP1_01166</name>
</gene>
<dbReference type="RefSeq" id="WP_085755462.1">
    <property type="nucleotide sequence ID" value="NZ_CP021023.1"/>
</dbReference>
<organism evidence="11 12">
    <name type="scientific">Sedimentisphaera salicampi</name>
    <dbReference type="NCBI Taxonomy" id="1941349"/>
    <lineage>
        <taxon>Bacteria</taxon>
        <taxon>Pseudomonadati</taxon>
        <taxon>Planctomycetota</taxon>
        <taxon>Phycisphaerae</taxon>
        <taxon>Sedimentisphaerales</taxon>
        <taxon>Sedimentisphaeraceae</taxon>
        <taxon>Sedimentisphaera</taxon>
    </lineage>
</organism>
<evidence type="ECO:0000256" key="3">
    <source>
        <dbReference type="ARBA" id="ARBA00022759"/>
    </source>
</evidence>
<sequence>MIKRIIEISESPCSLRIRNGQLIVGRNDLPEKQIPCEDVGVLLIDNQATTYTHSVLTRLLDFGAAVVLCNGEHHPAGMLLAIDSNSIQTERHRHQIEASLPLKKRLWKQLVQAKISHQAAVVKTENPRASKSIEQLAAKVRSGDKSNVEARASKLYWKYFLGSRNFKRLRGGAPPNNLLNYGYMILRAAVARAICSSGLLPSLGLHHCNRYNEYCLADDIMEPFRGFVEKEVRLMWRENPDEEYFAKLSQLHKARLLETLHKSVTISQSSGPLMVGLHKTAASLYKCFAGEEDSLELPDF</sequence>
<proteinExistence type="inferred from homology"/>
<dbReference type="NCBIfam" id="TIGR00287">
    <property type="entry name" value="cas1"/>
    <property type="match status" value="1"/>
</dbReference>
<evidence type="ECO:0000256" key="7">
    <source>
        <dbReference type="ARBA" id="ARBA00023125"/>
    </source>
</evidence>
<comment type="cofactor">
    <cofactor evidence="10">
        <name>Mg(2+)</name>
        <dbReference type="ChEBI" id="CHEBI:18420"/>
    </cofactor>
    <cofactor evidence="10">
        <name>Mn(2+)</name>
        <dbReference type="ChEBI" id="CHEBI:29035"/>
    </cofactor>
</comment>
<feature type="binding site" evidence="10">
    <location>
        <position position="149"/>
    </location>
    <ligand>
        <name>Mn(2+)</name>
        <dbReference type="ChEBI" id="CHEBI:29035"/>
    </ligand>
</feature>
<evidence type="ECO:0000256" key="1">
    <source>
        <dbReference type="ARBA" id="ARBA00022722"/>
    </source>
</evidence>
<dbReference type="AlphaFoldDB" id="A0A1W6LLY3"/>
<keyword evidence="1 10" id="KW-0540">Nuclease</keyword>
<dbReference type="Gene3D" id="3.100.10.20">
    <property type="entry name" value="CRISPR-associated endonuclease Cas1, N-terminal domain"/>
    <property type="match status" value="1"/>
</dbReference>
<dbReference type="PANTHER" id="PTHR34353:SF2">
    <property type="entry name" value="CRISPR-ASSOCIATED ENDONUCLEASE CAS1 1"/>
    <property type="match status" value="1"/>
</dbReference>
<dbReference type="GO" id="GO:0046872">
    <property type="term" value="F:metal ion binding"/>
    <property type="evidence" value="ECO:0007669"/>
    <property type="project" value="UniProtKB-UniRule"/>
</dbReference>
<dbReference type="InterPro" id="IPR019855">
    <property type="entry name" value="CRISPR-assoc_Cas1_NMENI"/>
</dbReference>
<dbReference type="GO" id="GO:0051607">
    <property type="term" value="P:defense response to virus"/>
    <property type="evidence" value="ECO:0007669"/>
    <property type="project" value="UniProtKB-UniRule"/>
</dbReference>
<evidence type="ECO:0000313" key="12">
    <source>
        <dbReference type="Proteomes" id="UP000193334"/>
    </source>
</evidence>
<comment type="function">
    <text evidence="10">CRISPR (clustered regularly interspaced short palindromic repeat), is an adaptive immune system that provides protection against mobile genetic elements (viruses, transposable elements and conjugative plasmids). CRISPR clusters contain spacers, sequences complementary to antecedent mobile elements, and target invading nucleic acids. CRISPR clusters are transcribed and processed into CRISPR RNA (crRNA). Acts as a dsDNA endonuclease. Involved in the integration of spacer DNA into the CRISPR cassette.</text>
</comment>
<dbReference type="InterPro" id="IPR042211">
    <property type="entry name" value="CRISPR-assoc_Cas1_N"/>
</dbReference>
<dbReference type="PANTHER" id="PTHR34353">
    <property type="entry name" value="CRISPR-ASSOCIATED ENDONUCLEASE CAS1 1"/>
    <property type="match status" value="1"/>
</dbReference>
<dbReference type="GO" id="GO:0043571">
    <property type="term" value="P:maintenance of CRISPR repeat elements"/>
    <property type="evidence" value="ECO:0007669"/>
    <property type="project" value="UniProtKB-UniRule"/>
</dbReference>
<name>A0A1W6LLY3_9BACT</name>
<dbReference type="GO" id="GO:0003677">
    <property type="term" value="F:DNA binding"/>
    <property type="evidence" value="ECO:0007669"/>
    <property type="project" value="UniProtKB-KW"/>
</dbReference>
<dbReference type="InterPro" id="IPR050646">
    <property type="entry name" value="Cas1"/>
</dbReference>
<feature type="binding site" evidence="10">
    <location>
        <position position="207"/>
    </location>
    <ligand>
        <name>Mn(2+)</name>
        <dbReference type="ChEBI" id="CHEBI:29035"/>
    </ligand>
</feature>
<dbReference type="InterPro" id="IPR042206">
    <property type="entry name" value="CRISPR-assoc_Cas1_C"/>
</dbReference>
<keyword evidence="5 10" id="KW-0460">Magnesium</keyword>
<dbReference type="KEGG" id="pbp:STSP1_01166"/>
<dbReference type="STRING" id="1941349.STSP1_01166"/>
<dbReference type="Gene3D" id="1.20.120.920">
    <property type="entry name" value="CRISPR-associated endonuclease Cas1, C-terminal domain"/>
    <property type="match status" value="1"/>
</dbReference>
<keyword evidence="12" id="KW-1185">Reference proteome</keyword>
<evidence type="ECO:0000256" key="2">
    <source>
        <dbReference type="ARBA" id="ARBA00022723"/>
    </source>
</evidence>
<dbReference type="Proteomes" id="UP000193334">
    <property type="component" value="Chromosome"/>
</dbReference>
<evidence type="ECO:0000256" key="10">
    <source>
        <dbReference type="HAMAP-Rule" id="MF_01470"/>
    </source>
</evidence>
<dbReference type="Pfam" id="PF01867">
    <property type="entry name" value="Cas_Cas1"/>
    <property type="match status" value="1"/>
</dbReference>
<keyword evidence="2 10" id="KW-0479">Metal-binding</keyword>
<keyword evidence="4 10" id="KW-0378">Hydrolase</keyword>
<reference evidence="12" key="1">
    <citation type="submission" date="2017-04" db="EMBL/GenBank/DDBJ databases">
        <title>Comparative genomics and description of representatives of a novel lineage of planctomycetes thriving in anoxic sediments.</title>
        <authorList>
            <person name="Spring S."/>
            <person name="Bunk B."/>
            <person name="Sproer C."/>
        </authorList>
    </citation>
    <scope>NUCLEOTIDE SEQUENCE [LARGE SCALE GENOMIC DNA]</scope>
    <source>
        <strain evidence="12">ST-PulAB-D4</strain>
    </source>
</reference>
<evidence type="ECO:0000313" key="11">
    <source>
        <dbReference type="EMBL" id="ARN56775.1"/>
    </source>
</evidence>